<dbReference type="AlphaFoldDB" id="A0A9P7DDH7"/>
<dbReference type="GeneID" id="64594399"/>
<reference evidence="1" key="1">
    <citation type="journal article" date="2020" name="New Phytol.">
        <title>Comparative genomics reveals dynamic genome evolution in host specialist ectomycorrhizal fungi.</title>
        <authorList>
            <person name="Lofgren L.A."/>
            <person name="Nguyen N.H."/>
            <person name="Vilgalys R."/>
            <person name="Ruytinx J."/>
            <person name="Liao H.L."/>
            <person name="Branco S."/>
            <person name="Kuo A."/>
            <person name="LaButti K."/>
            <person name="Lipzen A."/>
            <person name="Andreopoulos W."/>
            <person name="Pangilinan J."/>
            <person name="Riley R."/>
            <person name="Hundley H."/>
            <person name="Na H."/>
            <person name="Barry K."/>
            <person name="Grigoriev I.V."/>
            <person name="Stajich J.E."/>
            <person name="Kennedy P.G."/>
        </authorList>
    </citation>
    <scope>NUCLEOTIDE SEQUENCE</scope>
    <source>
        <strain evidence="1">S12</strain>
    </source>
</reference>
<evidence type="ECO:0000313" key="2">
    <source>
        <dbReference type="Proteomes" id="UP000719766"/>
    </source>
</evidence>
<accession>A0A9P7DDH7</accession>
<dbReference type="RefSeq" id="XP_041155299.1">
    <property type="nucleotide sequence ID" value="XM_041300635.1"/>
</dbReference>
<gene>
    <name evidence="1" type="ORF">HD556DRAFT_1312295</name>
</gene>
<protein>
    <submittedName>
        <fullName evidence="1">Uncharacterized protein</fullName>
    </submittedName>
</protein>
<sequence>MYNVQLGIAAAASRQVTDSLDRSIVVFPRMRVHLNVPRSMRRYSFLVSGWHFPNLVGFNLRPALCTAMSAVSRLHLFLDACRGLEAAEALSSSAKSGANIILRLSTWHEGIQANQTGSAFNVVTRATLLAKHAILRKGSSKELSRTQAETTETVISSRGNTEVPALDKTLTPHFVRVGNHFSRDKNGPASTYYDATLKSRHAD</sequence>
<dbReference type="Proteomes" id="UP000719766">
    <property type="component" value="Unassembled WGS sequence"/>
</dbReference>
<evidence type="ECO:0000313" key="1">
    <source>
        <dbReference type="EMBL" id="KAG1788013.1"/>
    </source>
</evidence>
<organism evidence="1 2">
    <name type="scientific">Suillus plorans</name>
    <dbReference type="NCBI Taxonomy" id="116603"/>
    <lineage>
        <taxon>Eukaryota</taxon>
        <taxon>Fungi</taxon>
        <taxon>Dikarya</taxon>
        <taxon>Basidiomycota</taxon>
        <taxon>Agaricomycotina</taxon>
        <taxon>Agaricomycetes</taxon>
        <taxon>Agaricomycetidae</taxon>
        <taxon>Boletales</taxon>
        <taxon>Suillineae</taxon>
        <taxon>Suillaceae</taxon>
        <taxon>Suillus</taxon>
    </lineage>
</organism>
<dbReference type="OrthoDB" id="10636922at2759"/>
<proteinExistence type="predicted"/>
<name>A0A9P7DDH7_9AGAM</name>
<keyword evidence="2" id="KW-1185">Reference proteome</keyword>
<comment type="caution">
    <text evidence="1">The sequence shown here is derived from an EMBL/GenBank/DDBJ whole genome shotgun (WGS) entry which is preliminary data.</text>
</comment>
<dbReference type="EMBL" id="JABBWE010000072">
    <property type="protein sequence ID" value="KAG1788013.1"/>
    <property type="molecule type" value="Genomic_DNA"/>
</dbReference>